<sequence length="64" mass="6793">NMSIPGGSRGGGHQELSITPLPPLPKLRLKPGLSKPLSKPRPPVVQDEEEAADIGREKKTPDSS</sequence>
<feature type="region of interest" description="Disordered" evidence="1">
    <location>
        <begin position="1"/>
        <end position="64"/>
    </location>
</feature>
<dbReference type="EMBL" id="CP045908">
    <property type="protein sequence ID" value="QQP32958.1"/>
    <property type="molecule type" value="Genomic_DNA"/>
</dbReference>
<dbReference type="EMBL" id="CP045909">
    <property type="protein sequence ID" value="QQP32272.1"/>
    <property type="molecule type" value="Genomic_DNA"/>
</dbReference>
<dbReference type="Proteomes" id="UP000595437">
    <property type="component" value="Chromosome 20"/>
</dbReference>
<proteinExistence type="predicted"/>
<dbReference type="AlphaFoldDB" id="A0A7T8GM82"/>
<keyword evidence="4" id="KW-1185">Reference proteome</keyword>
<evidence type="ECO:0000313" key="2">
    <source>
        <dbReference type="EMBL" id="QQP32272.1"/>
    </source>
</evidence>
<evidence type="ECO:0000256" key="1">
    <source>
        <dbReference type="SAM" id="MobiDB-lite"/>
    </source>
</evidence>
<feature type="compositionally biased region" description="Basic and acidic residues" evidence="1">
    <location>
        <begin position="53"/>
        <end position="64"/>
    </location>
</feature>
<reference evidence="2" key="2">
    <citation type="journal article" name="Sci. Data">
        <title>Chromosome-scale genome assembly of the sea louse Caligus rogercresseyi by SMRT sequencing and Hi-C analysis.</title>
        <authorList>
            <person name="Gallardo-Escarate C."/>
            <person name="Valenzuela-Munoz V."/>
            <person name="Nunez-Acuna G."/>
            <person name="Valenzuela-Miranda D."/>
            <person name="Goncalves A.T."/>
            <person name="Escobar-Sepulveda H."/>
            <person name="Liachko I."/>
            <person name="Nelson B."/>
            <person name="Roberts S."/>
            <person name="Warren W."/>
        </authorList>
    </citation>
    <scope>NUCLEOTIDE SEQUENCE</scope>
    <source>
        <tissue evidence="2">Whole tissue</tissue>
    </source>
</reference>
<gene>
    <name evidence="3" type="ORF">FKW44_024159</name>
    <name evidence="2" type="ORF">FKW44_024520</name>
</gene>
<dbReference type="Proteomes" id="UP000595437">
    <property type="component" value="Chromosome 19"/>
</dbReference>
<reference evidence="4" key="1">
    <citation type="submission" date="2021-01" db="EMBL/GenBank/DDBJ databases">
        <title>Caligus Genome Assembly.</title>
        <authorList>
            <person name="Gallardo-Escarate C."/>
        </authorList>
    </citation>
    <scope>NUCLEOTIDE SEQUENCE [LARGE SCALE GENOMIC DNA]</scope>
</reference>
<evidence type="ECO:0000313" key="4">
    <source>
        <dbReference type="Proteomes" id="UP000595437"/>
    </source>
</evidence>
<organism evidence="2 4">
    <name type="scientific">Caligus rogercresseyi</name>
    <name type="common">Sea louse</name>
    <dbReference type="NCBI Taxonomy" id="217165"/>
    <lineage>
        <taxon>Eukaryota</taxon>
        <taxon>Metazoa</taxon>
        <taxon>Ecdysozoa</taxon>
        <taxon>Arthropoda</taxon>
        <taxon>Crustacea</taxon>
        <taxon>Multicrustacea</taxon>
        <taxon>Hexanauplia</taxon>
        <taxon>Copepoda</taxon>
        <taxon>Siphonostomatoida</taxon>
        <taxon>Caligidae</taxon>
        <taxon>Caligus</taxon>
    </lineage>
</organism>
<accession>A0A7T8GM82</accession>
<evidence type="ECO:0000313" key="3">
    <source>
        <dbReference type="EMBL" id="QQP32958.1"/>
    </source>
</evidence>
<protein>
    <submittedName>
        <fullName evidence="2">Uncharacterized protein</fullName>
    </submittedName>
</protein>
<name>A0A7T8GM82_CALRO</name>
<feature type="non-terminal residue" evidence="2">
    <location>
        <position position="1"/>
    </location>
</feature>